<dbReference type="Pfam" id="PF13976">
    <property type="entry name" value="gag_pre-integrs"/>
    <property type="match status" value="1"/>
</dbReference>
<dbReference type="SUPFAM" id="SSF53098">
    <property type="entry name" value="Ribonuclease H-like"/>
    <property type="match status" value="1"/>
</dbReference>
<feature type="domain" description="Integrase catalytic" evidence="1">
    <location>
        <begin position="443"/>
        <end position="540"/>
    </location>
</feature>
<dbReference type="Gene3D" id="3.30.420.10">
    <property type="entry name" value="Ribonuclease H-like superfamily/Ribonuclease H"/>
    <property type="match status" value="1"/>
</dbReference>
<gene>
    <name evidence="3" type="ORF">E5676_scaffold832G00700</name>
    <name evidence="2" type="ORF">E6C27_scaffold379G001020</name>
</gene>
<evidence type="ECO:0000313" key="4">
    <source>
        <dbReference type="Proteomes" id="UP000321393"/>
    </source>
</evidence>
<evidence type="ECO:0000313" key="5">
    <source>
        <dbReference type="Proteomes" id="UP000321947"/>
    </source>
</evidence>
<dbReference type="PROSITE" id="PS50994">
    <property type="entry name" value="INTEGRASE"/>
    <property type="match status" value="1"/>
</dbReference>
<dbReference type="InterPro" id="IPR036397">
    <property type="entry name" value="RNaseH_sf"/>
</dbReference>
<dbReference type="EMBL" id="SSTE01019034">
    <property type="protein sequence ID" value="KAA0037189.1"/>
    <property type="molecule type" value="Genomic_DNA"/>
</dbReference>
<dbReference type="InterPro" id="IPR025724">
    <property type="entry name" value="GAG-pre-integrase_dom"/>
</dbReference>
<evidence type="ECO:0000259" key="1">
    <source>
        <dbReference type="PROSITE" id="PS50994"/>
    </source>
</evidence>
<accession>A0A5D3CPU5</accession>
<dbReference type="OrthoDB" id="1938465at2759"/>
<dbReference type="PANTHER" id="PTHR11439:SF461">
    <property type="entry name" value="OS10G0432200 PROTEIN"/>
    <property type="match status" value="1"/>
</dbReference>
<dbReference type="Pfam" id="PF14223">
    <property type="entry name" value="Retrotran_gag_2"/>
    <property type="match status" value="1"/>
</dbReference>
<dbReference type="Pfam" id="PF07727">
    <property type="entry name" value="RVT_2"/>
    <property type="match status" value="1"/>
</dbReference>
<dbReference type="InterPro" id="IPR001584">
    <property type="entry name" value="Integrase_cat-core"/>
</dbReference>
<proteinExistence type="predicted"/>
<sequence length="1093" mass="122413">MQKNNVARLISTILDGDITKPIKPTTPMKNIDNTANTSDVLIHETTAEDIKYIERLEDWDSKNHQIITWLGNTSIPAIHTQLDSFDTAKELWDFLATRFQSIGLAHYYQLYSTLINLNQEVGQSVNEYLATLQPIWTQLDQTKINPDHIRLIKVLMGLRPEYESVRAALLHRNPLPSLDAAVQEILFEEKRLGIVSALPSDVALATTYLRQPNGTNIVTNEVTFWIIVQLVHLVPLVTHRNPSSPLKLVISSNSTALAVTPGTSWLLDSTYCNHMTSGISLLSSHIPVHSLPPIHSTDGSHMSISHIGTDSQTGQVIGTGQKVGRLFELTSLQHSHMFPAISAPATDDTIFQWHLRLGHASSDKLRSLASNGHLNNVSKFSTLDYLNCKLAKQLALSFPNSASLCDKPFGLIHSDIWGPAPCATVNDVEFVNMVQTQFSSTIKILRTDNAMKYKDSRFLSFLTQQGTLIQRSCPHTSQQNGRAERKHRHILDSVRAQLLSASCPKNFWGEAAITSVYVINRLPSQVIHNISPFERLHGTPPSYSNLKIFGCECFVLLHPHEHTKLEPRARLCCFLGYGTEHKGFRCWDPISQRLRISRHVTFWEHRMFSSLSSFHASLSSSQSFFTDPSTTLFPTPDSPPNTIPYPPLSSELTPSLRSRIFHLSPLRNLNLRLSDDPLGTNPLWQQAMNDELQALEKTHTWDYVDLPPETFVPVARMTSVCSLLAIAAAKQWPLLQMDVKNAFLNGTISEEVYMTPPPGTTPPPQKVYILRRALYGLKQAPRAWFATFSSTITQLGFTSSTHDSALFSRQTSTSIVLLLLYVDDMIITGDDPQAISDLQRYLGQHFEMKDLGNLNYFLGLEISSSPSGYYLSQAKYASDLINRSGITDSATSLTSLDPNVCLTPFDGVPLEDSTLYRQLVGSLIYLTVTRPDIAYVVHIVSQFMAAPRTIHFTVVLRILRYIKGTLGHGLQFSSQSSLVLSGFSDADWAGDPTDRRSTIGYCFYLGNAFISRRSKKQSVVSRSSTESEYRTLADVTSELLWLCWLLTDMGGPQTSPTILHCDNRSVIQIAHSDVFHERTKHIENDCHFVRHHL</sequence>
<comment type="caution">
    <text evidence="3">The sequence shown here is derived from an EMBL/GenBank/DDBJ whole genome shotgun (WGS) entry which is preliminary data.</text>
</comment>
<dbReference type="CDD" id="cd09272">
    <property type="entry name" value="RNase_HI_RT_Ty1"/>
    <property type="match status" value="1"/>
</dbReference>
<reference evidence="4 5" key="1">
    <citation type="submission" date="2019-08" db="EMBL/GenBank/DDBJ databases">
        <title>Draft genome sequences of two oriental melons (Cucumis melo L. var makuwa).</title>
        <authorList>
            <person name="Kwon S.-Y."/>
        </authorList>
    </citation>
    <scope>NUCLEOTIDE SEQUENCE [LARGE SCALE GENOMIC DNA]</scope>
    <source>
        <strain evidence="5">cv. Chang Bougi</strain>
        <strain evidence="4">cv. SW 3</strain>
        <tissue evidence="3">Leaf</tissue>
    </source>
</reference>
<dbReference type="GO" id="GO:0003676">
    <property type="term" value="F:nucleic acid binding"/>
    <property type="evidence" value="ECO:0007669"/>
    <property type="project" value="InterPro"/>
</dbReference>
<dbReference type="InterPro" id="IPR057670">
    <property type="entry name" value="SH3_retrovirus"/>
</dbReference>
<dbReference type="EMBL" id="SSTD01009720">
    <property type="protein sequence ID" value="TYK13883.1"/>
    <property type="molecule type" value="Genomic_DNA"/>
</dbReference>
<dbReference type="SUPFAM" id="SSF56672">
    <property type="entry name" value="DNA/RNA polymerases"/>
    <property type="match status" value="1"/>
</dbReference>
<dbReference type="AlphaFoldDB" id="A0A5D3CPU5"/>
<dbReference type="Proteomes" id="UP000321393">
    <property type="component" value="Unassembled WGS sequence"/>
</dbReference>
<dbReference type="GO" id="GO:0015074">
    <property type="term" value="P:DNA integration"/>
    <property type="evidence" value="ECO:0007669"/>
    <property type="project" value="InterPro"/>
</dbReference>
<dbReference type="InterPro" id="IPR012337">
    <property type="entry name" value="RNaseH-like_sf"/>
</dbReference>
<dbReference type="InterPro" id="IPR013103">
    <property type="entry name" value="RVT_2"/>
</dbReference>
<name>A0A5D3CPU5_CUCMM</name>
<dbReference type="Proteomes" id="UP000321947">
    <property type="component" value="Unassembled WGS sequence"/>
</dbReference>
<organism evidence="3 5">
    <name type="scientific">Cucumis melo var. makuwa</name>
    <name type="common">Oriental melon</name>
    <dbReference type="NCBI Taxonomy" id="1194695"/>
    <lineage>
        <taxon>Eukaryota</taxon>
        <taxon>Viridiplantae</taxon>
        <taxon>Streptophyta</taxon>
        <taxon>Embryophyta</taxon>
        <taxon>Tracheophyta</taxon>
        <taxon>Spermatophyta</taxon>
        <taxon>Magnoliopsida</taxon>
        <taxon>eudicotyledons</taxon>
        <taxon>Gunneridae</taxon>
        <taxon>Pentapetalae</taxon>
        <taxon>rosids</taxon>
        <taxon>fabids</taxon>
        <taxon>Cucurbitales</taxon>
        <taxon>Cucurbitaceae</taxon>
        <taxon>Benincaseae</taxon>
        <taxon>Cucumis</taxon>
    </lineage>
</organism>
<evidence type="ECO:0000313" key="2">
    <source>
        <dbReference type="EMBL" id="KAA0037189.1"/>
    </source>
</evidence>
<protein>
    <submittedName>
        <fullName evidence="3">Retrovirus-related Pol polyprotein from transposon TNT 1-94</fullName>
    </submittedName>
</protein>
<dbReference type="Pfam" id="PF25597">
    <property type="entry name" value="SH3_retrovirus"/>
    <property type="match status" value="1"/>
</dbReference>
<dbReference type="PANTHER" id="PTHR11439">
    <property type="entry name" value="GAG-POL-RELATED RETROTRANSPOSON"/>
    <property type="match status" value="1"/>
</dbReference>
<evidence type="ECO:0000313" key="3">
    <source>
        <dbReference type="EMBL" id="TYK13883.1"/>
    </source>
</evidence>
<dbReference type="InterPro" id="IPR043502">
    <property type="entry name" value="DNA/RNA_pol_sf"/>
</dbReference>